<feature type="transmembrane region" description="Helical" evidence="6">
    <location>
        <begin position="238"/>
        <end position="265"/>
    </location>
</feature>
<dbReference type="AlphaFoldDB" id="A0A1I7KZT3"/>
<evidence type="ECO:0000256" key="5">
    <source>
        <dbReference type="SAM" id="MobiDB-lite"/>
    </source>
</evidence>
<evidence type="ECO:0000256" key="2">
    <source>
        <dbReference type="ARBA" id="ARBA00022692"/>
    </source>
</evidence>
<evidence type="ECO:0000256" key="4">
    <source>
        <dbReference type="ARBA" id="ARBA00023136"/>
    </source>
</evidence>
<dbReference type="RefSeq" id="WP_074955344.1">
    <property type="nucleotide sequence ID" value="NZ_FPBV01000022.1"/>
</dbReference>
<evidence type="ECO:0000256" key="6">
    <source>
        <dbReference type="SAM" id="Phobius"/>
    </source>
</evidence>
<organism evidence="7 8">
    <name type="scientific">Alicyclobacillus macrosporangiidus</name>
    <dbReference type="NCBI Taxonomy" id="392015"/>
    <lineage>
        <taxon>Bacteria</taxon>
        <taxon>Bacillati</taxon>
        <taxon>Bacillota</taxon>
        <taxon>Bacilli</taxon>
        <taxon>Bacillales</taxon>
        <taxon>Alicyclobacillaceae</taxon>
        <taxon>Alicyclobacillus</taxon>
    </lineage>
</organism>
<keyword evidence="4 6" id="KW-0472">Membrane</keyword>
<feature type="transmembrane region" description="Helical" evidence="6">
    <location>
        <begin position="286"/>
        <end position="306"/>
    </location>
</feature>
<feature type="compositionally biased region" description="Low complexity" evidence="5">
    <location>
        <begin position="842"/>
        <end position="852"/>
    </location>
</feature>
<evidence type="ECO:0000256" key="1">
    <source>
        <dbReference type="ARBA" id="ARBA00022475"/>
    </source>
</evidence>
<dbReference type="EMBL" id="FPBV01000022">
    <property type="protein sequence ID" value="SFV02925.1"/>
    <property type="molecule type" value="Genomic_DNA"/>
</dbReference>
<evidence type="ECO:0000313" key="7">
    <source>
        <dbReference type="EMBL" id="SFV02925.1"/>
    </source>
</evidence>
<feature type="transmembrane region" description="Helical" evidence="6">
    <location>
        <begin position="91"/>
        <end position="112"/>
    </location>
</feature>
<evidence type="ECO:0000256" key="3">
    <source>
        <dbReference type="ARBA" id="ARBA00022989"/>
    </source>
</evidence>
<accession>A0A1I7KZT3</accession>
<name>A0A1I7KZT3_9BACL</name>
<feature type="transmembrane region" description="Helical" evidence="6">
    <location>
        <begin position="20"/>
        <end position="37"/>
    </location>
</feature>
<dbReference type="Proteomes" id="UP000183508">
    <property type="component" value="Unassembled WGS sequence"/>
</dbReference>
<dbReference type="STRING" id="392015.SAMN05421543_1221"/>
<feature type="compositionally biased region" description="Gly residues" evidence="5">
    <location>
        <begin position="853"/>
        <end position="884"/>
    </location>
</feature>
<reference evidence="8" key="1">
    <citation type="submission" date="2016-10" db="EMBL/GenBank/DDBJ databases">
        <authorList>
            <person name="Varghese N."/>
        </authorList>
    </citation>
    <scope>NUCLEOTIDE SEQUENCE [LARGE SCALE GENOMIC DNA]</scope>
    <source>
        <strain evidence="8">DSM 17980</strain>
    </source>
</reference>
<sequence length="940" mass="104152">MIVRKTKRLVPRRVPRGIRVLAGVVLLLLIGHVWFHRLYDLRLHVALGYGDVYSKNMVFELCTRWGGALLYALLGAWAVRPFSEHLPRWAYALVRWPAVAVGFVLGYAVWYLNATDWMLFFQHQPFGRVDPLFHLDLAFFVYQLPLCVGLAGRLAGTLLLLAAVRMAALAVSLGMQRLTISRVDLPAVIRREARVVLALIGGALVCFTAISWFARYLAELQEGNGSFLFGPGFVSARLSIPVFSVVHTLLLAVAAVLVLWLAVRVDRVLQLRDGMVVLRWRGFRPVWWAFSGYVGSLVVTGIIGGLTEALYVHPNQNTVELPYIQRTIDMTRWAIGIDHVDQKPFTPAPALTRAAVDKDKPTLDNARINDQGQTTDIYNQLQSFKSYFHFDQVSVDRYDGQEVYVGARQMDVDKVPVQTWINRTLVYTHGYGLAASPVNQVDQDGLPAMLAKDTPQETQAPLPAITRPEIYFGRMNTDVIAPSREPEFDYPVGSSDHTSHYQGGYGLPVQGNRWMLAIANRSLRFYTSDQITPQSLYLFDRDIYQRVQDIAPFLRYDQDAYPFIDGQGHIEWMLDAYTSSNHIPYAQHFLGAAYIRNSVKVTIDAYTGKVTYYVVDPSDPMIQSLMRLYPTLFTTRVPADVAAHFRYPQDLFQAQAEALTRYHMTDAASFYNQEDLWAIATQIYQQNEKQVRPPVYQMVRMPGETAPHFVLSALFTPANKDNLNGWFVADNEPGRYGHLTVYQFPQSTLVFGPMQAENQIDADPGISSQLSLWNQQGSHVVRGDLLLLPVGDTILYVEPVYLVANRENSLPQLARVIVNYNKQVFMDNSLGAALQDLLQAQNGNQPAPNAPSGGAGTGGGIGTGGGGTDAGGPGESGAGSGGAAGSNTAQLAQQASQLLRQYEADTAKGDFEAAGKDLKQLEAVLARLAGQPGSRPSSGR</sequence>
<dbReference type="InterPro" id="IPR005372">
    <property type="entry name" value="UPF0182"/>
</dbReference>
<dbReference type="GO" id="GO:0005576">
    <property type="term" value="C:extracellular region"/>
    <property type="evidence" value="ECO:0007669"/>
    <property type="project" value="TreeGrafter"/>
</dbReference>
<feature type="transmembrane region" description="Helical" evidence="6">
    <location>
        <begin position="195"/>
        <end position="218"/>
    </location>
</feature>
<dbReference type="GO" id="GO:0016020">
    <property type="term" value="C:membrane"/>
    <property type="evidence" value="ECO:0007669"/>
    <property type="project" value="InterPro"/>
</dbReference>
<keyword evidence="8" id="KW-1185">Reference proteome</keyword>
<dbReference type="Pfam" id="PF03699">
    <property type="entry name" value="UPF0182"/>
    <property type="match status" value="1"/>
</dbReference>
<evidence type="ECO:0000313" key="8">
    <source>
        <dbReference type="Proteomes" id="UP000183508"/>
    </source>
</evidence>
<keyword evidence="2 6" id="KW-0812">Transmembrane</keyword>
<keyword evidence="3 6" id="KW-1133">Transmembrane helix</keyword>
<dbReference type="eggNOG" id="COG1615">
    <property type="taxonomic scope" value="Bacteria"/>
</dbReference>
<dbReference type="PANTHER" id="PTHR39344">
    <property type="entry name" value="UPF0182 PROTEIN SLL1060"/>
    <property type="match status" value="1"/>
</dbReference>
<keyword evidence="1" id="KW-1003">Cell membrane</keyword>
<dbReference type="PANTHER" id="PTHR39344:SF1">
    <property type="entry name" value="UPF0182 PROTEIN SLL1060"/>
    <property type="match status" value="1"/>
</dbReference>
<gene>
    <name evidence="7" type="ORF">SAMN05421543_1221</name>
</gene>
<feature type="region of interest" description="Disordered" evidence="5">
    <location>
        <begin position="842"/>
        <end position="892"/>
    </location>
</feature>
<protein>
    <submittedName>
        <fullName evidence="7">Uncharacterized protein</fullName>
    </submittedName>
</protein>
<proteinExistence type="predicted"/>
<feature type="transmembrane region" description="Helical" evidence="6">
    <location>
        <begin position="57"/>
        <end position="79"/>
    </location>
</feature>
<feature type="transmembrane region" description="Helical" evidence="6">
    <location>
        <begin position="154"/>
        <end position="174"/>
    </location>
</feature>